<dbReference type="InterPro" id="IPR024983">
    <property type="entry name" value="CHAT_dom"/>
</dbReference>
<sequence>MVKPAKKMLWALALAIPLVTAGVAAVKPAATPPPVTDNFWVERRAAARIEARLTHPEADRYRSRAPAGGCPVPAEPMPLGPLARMEAREDWSGIAAAYALEAEWNQAASFLERMPASPERDSDLGAVALARGDHERALRLLDGALAAKPNLPQALWNRALVFREMGLTLRASELFEQVAKLGEQGWSREAHAQALSLRDSTLERQRQWQAARDATKALMEDANAPLPLDAARQLPGTVRGVFYDVVRSAASKERAQALLPLAKELDRVQGGSTLTDYVQRVAKRDFRRRGELARQYAAAMRAGGAMPEGFLDRARLSGDEDLYMGALLRTRNGTMNHLKDVVERIKRMDDPWFTYIAERDQAFKEVSDGAWWKAEQRLFSALQRCREGTLSVRCLELERRLAVFYYDMQRVTEAEQHARVLWAGARQLREWDLEFNALESLSQVARSRNDLGSARAYLEEWMARGPTRSCAWPHVQLAHLHYLDLRPADARRELDTAAACADNPMELVFGATLAELTRSGSGPKDAEWMQRITARAVQGPAVVGGDRVYAQYLEGRYHLEQDRARGEALLKTVIAEADALPRGDALARESWALAYSSLAVDAGRAGEFPKVATLLAAQLGTPVPTRCALAASVHAERAVLVALGPKGEVRGHYDSARREPFARADSSRLVPEALRKTLSTCDRVDVLAWAPVFGRTDLLPSDIAWSFRLGRAAQGTPSTPGSRPAPARRLVVAGVESPSLLNLPRLPAWTPDAEPGAAPPDVLSGSDATPSRVLARMADATEIEIHAHGITDPSISGASLVVLSPEVNGRYALTADVVRETRLTGSPTVFLAACSAGRTTALQSTEPFSLPAAFIDSGARAVLASTVDIPDAAGRFFDGVRRRIHAGSPAAVALRDERQAWLSRDARAGWTRSVLLVEKAD</sequence>
<protein>
    <submittedName>
        <fullName evidence="5">CHAT domain-containing protein</fullName>
    </submittedName>
</protein>
<feature type="domain" description="CHAT" evidence="4">
    <location>
        <begin position="730"/>
        <end position="906"/>
    </location>
</feature>
<dbReference type="PROSITE" id="PS50005">
    <property type="entry name" value="TPR"/>
    <property type="match status" value="1"/>
</dbReference>
<accession>A0ABR9PHA1</accession>
<evidence type="ECO:0000313" key="6">
    <source>
        <dbReference type="Proteomes" id="UP001516472"/>
    </source>
</evidence>
<organism evidence="5 6">
    <name type="scientific">Corallococcus soli</name>
    <dbReference type="NCBI Taxonomy" id="2710757"/>
    <lineage>
        <taxon>Bacteria</taxon>
        <taxon>Pseudomonadati</taxon>
        <taxon>Myxococcota</taxon>
        <taxon>Myxococcia</taxon>
        <taxon>Myxococcales</taxon>
        <taxon>Cystobacterineae</taxon>
        <taxon>Myxococcaceae</taxon>
        <taxon>Corallococcus</taxon>
    </lineage>
</organism>
<reference evidence="5 6" key="1">
    <citation type="submission" date="2020-02" db="EMBL/GenBank/DDBJ databases">
        <authorList>
            <person name="Babadi Z.K."/>
            <person name="Risdian C."/>
            <person name="Ebrahimipour G.H."/>
            <person name="Wink J."/>
        </authorList>
    </citation>
    <scope>NUCLEOTIDE SEQUENCE [LARGE SCALE GENOMIC DNA]</scope>
    <source>
        <strain evidence="5 6">ZKHCc1 1396</strain>
    </source>
</reference>
<dbReference type="InterPro" id="IPR019734">
    <property type="entry name" value="TPR_rpt"/>
</dbReference>
<evidence type="ECO:0000256" key="3">
    <source>
        <dbReference type="SAM" id="SignalP"/>
    </source>
</evidence>
<dbReference type="SUPFAM" id="SSF48452">
    <property type="entry name" value="TPR-like"/>
    <property type="match status" value="1"/>
</dbReference>
<dbReference type="Proteomes" id="UP001516472">
    <property type="component" value="Unassembled WGS sequence"/>
</dbReference>
<name>A0ABR9PHA1_9BACT</name>
<evidence type="ECO:0000313" key="5">
    <source>
        <dbReference type="EMBL" id="MBE4747301.1"/>
    </source>
</evidence>
<keyword evidence="1" id="KW-0802">TPR repeat</keyword>
<keyword evidence="3" id="KW-0732">Signal</keyword>
<feature type="chain" id="PRO_5045321996" evidence="3">
    <location>
        <begin position="25"/>
        <end position="921"/>
    </location>
</feature>
<gene>
    <name evidence="5" type="ORF">G4177_03810</name>
</gene>
<keyword evidence="6" id="KW-1185">Reference proteome</keyword>
<feature type="region of interest" description="Disordered" evidence="2">
    <location>
        <begin position="747"/>
        <end position="768"/>
    </location>
</feature>
<feature type="signal peptide" evidence="3">
    <location>
        <begin position="1"/>
        <end position="24"/>
    </location>
</feature>
<dbReference type="Gene3D" id="1.25.40.10">
    <property type="entry name" value="Tetratricopeptide repeat domain"/>
    <property type="match status" value="2"/>
</dbReference>
<dbReference type="Pfam" id="PF12770">
    <property type="entry name" value="CHAT"/>
    <property type="match status" value="1"/>
</dbReference>
<evidence type="ECO:0000256" key="2">
    <source>
        <dbReference type="SAM" id="MobiDB-lite"/>
    </source>
</evidence>
<proteinExistence type="predicted"/>
<evidence type="ECO:0000259" key="4">
    <source>
        <dbReference type="Pfam" id="PF12770"/>
    </source>
</evidence>
<dbReference type="InterPro" id="IPR011990">
    <property type="entry name" value="TPR-like_helical_dom_sf"/>
</dbReference>
<evidence type="ECO:0000256" key="1">
    <source>
        <dbReference type="PROSITE-ProRule" id="PRU00339"/>
    </source>
</evidence>
<dbReference type="EMBL" id="JAAIYO010000001">
    <property type="protein sequence ID" value="MBE4747301.1"/>
    <property type="molecule type" value="Genomic_DNA"/>
</dbReference>
<dbReference type="RefSeq" id="WP_193346703.1">
    <property type="nucleotide sequence ID" value="NZ_CBCSIP010000186.1"/>
</dbReference>
<comment type="caution">
    <text evidence="5">The sequence shown here is derived from an EMBL/GenBank/DDBJ whole genome shotgun (WGS) entry which is preliminary data.</text>
</comment>
<feature type="repeat" description="TPR" evidence="1">
    <location>
        <begin position="118"/>
        <end position="151"/>
    </location>
</feature>